<dbReference type="AlphaFoldDB" id="A0A8J6PDL9"/>
<dbReference type="RefSeq" id="WP_187536243.1">
    <property type="nucleotide sequence ID" value="NZ_JACRTL010000001.1"/>
</dbReference>
<dbReference type="InterPro" id="IPR032466">
    <property type="entry name" value="Metal_Hydrolase"/>
</dbReference>
<feature type="domain" description="Amidohydrolase-related" evidence="1">
    <location>
        <begin position="227"/>
        <end position="383"/>
    </location>
</feature>
<dbReference type="InterPro" id="IPR051781">
    <property type="entry name" value="Metallo-dep_Hydrolase"/>
</dbReference>
<keyword evidence="3" id="KW-1185">Reference proteome</keyword>
<name>A0A8J6PDL9_9FIRM</name>
<reference evidence="2" key="1">
    <citation type="submission" date="2020-08" db="EMBL/GenBank/DDBJ databases">
        <title>Genome public.</title>
        <authorList>
            <person name="Liu C."/>
            <person name="Sun Q."/>
        </authorList>
    </citation>
    <scope>NUCLEOTIDE SEQUENCE</scope>
    <source>
        <strain evidence="2">NSJ-15</strain>
    </source>
</reference>
<dbReference type="Pfam" id="PF01979">
    <property type="entry name" value="Amidohydro_1"/>
    <property type="match status" value="1"/>
</dbReference>
<proteinExistence type="predicted"/>
<evidence type="ECO:0000313" key="2">
    <source>
        <dbReference type="EMBL" id="MBC8610217.1"/>
    </source>
</evidence>
<comment type="caution">
    <text evidence="2">The sequence shown here is derived from an EMBL/GenBank/DDBJ whole genome shotgun (WGS) entry which is preliminary data.</text>
</comment>
<evidence type="ECO:0000259" key="1">
    <source>
        <dbReference type="Pfam" id="PF01979"/>
    </source>
</evidence>
<dbReference type="InterPro" id="IPR011059">
    <property type="entry name" value="Metal-dep_hydrolase_composite"/>
</dbReference>
<dbReference type="PANTHER" id="PTHR43135:SF3">
    <property type="entry name" value="ALPHA-D-RIBOSE 1-METHYLPHOSPHONATE 5-TRIPHOSPHATE DIPHOSPHATASE"/>
    <property type="match status" value="1"/>
</dbReference>
<dbReference type="Proteomes" id="UP000632659">
    <property type="component" value="Unassembled WGS sequence"/>
</dbReference>
<dbReference type="Gene3D" id="3.20.20.140">
    <property type="entry name" value="Metal-dependent hydrolases"/>
    <property type="match status" value="1"/>
</dbReference>
<accession>A0A8J6PDL9</accession>
<dbReference type="EMBL" id="JACRTL010000001">
    <property type="protein sequence ID" value="MBC8610217.1"/>
    <property type="molecule type" value="Genomic_DNA"/>
</dbReference>
<dbReference type="PANTHER" id="PTHR43135">
    <property type="entry name" value="ALPHA-D-RIBOSE 1-METHYLPHOSPHONATE 5-TRIPHOSPHATE DIPHOSPHATASE"/>
    <property type="match status" value="1"/>
</dbReference>
<gene>
    <name evidence="2" type="ORF">H8702_03635</name>
</gene>
<dbReference type="GO" id="GO:0016810">
    <property type="term" value="F:hydrolase activity, acting on carbon-nitrogen (but not peptide) bonds"/>
    <property type="evidence" value="ECO:0007669"/>
    <property type="project" value="InterPro"/>
</dbReference>
<organism evidence="2 3">
    <name type="scientific">Massiliimalia timonensis</name>
    <dbReference type="NCBI Taxonomy" id="1987501"/>
    <lineage>
        <taxon>Bacteria</taxon>
        <taxon>Bacillati</taxon>
        <taxon>Bacillota</taxon>
        <taxon>Clostridia</taxon>
        <taxon>Eubacteriales</taxon>
        <taxon>Oscillospiraceae</taxon>
        <taxon>Massiliimalia</taxon>
    </lineage>
</organism>
<evidence type="ECO:0000313" key="3">
    <source>
        <dbReference type="Proteomes" id="UP000632659"/>
    </source>
</evidence>
<dbReference type="SUPFAM" id="SSF51338">
    <property type="entry name" value="Composite domain of metallo-dependent hydrolases"/>
    <property type="match status" value="1"/>
</dbReference>
<sequence length="391" mass="43039">MLIIHANIKTMESQDYPNGYLKIQDGKITELGDMKDLDVQETDSLDVKGALVLPGLIDAHSHIGMWENGLGFEGDDGNEETDPLTPQLRAIDAVNPMDYCFEEARQAGITTVLTGPGSANPISGSWCAMKTCGRRIDDMLLSEQVGMKFALGENPKGVYHGKGETPMTRMGTAALIREELHKAKRYLDDQKRAKKDPDIDPPDYDAKSEALIPVLKRKMKAFFHAHRADDIFTALRIAKEFKLDCVIVHATEGYKIADILAGEKVPVIAGPVLCDRSKPELRDMSIENTAILRKHHVETAICTDHPVIPIQYLGLSAGICVKAGLPYEEALRMLTIVPAKICGIDRRVGSIKKGKDADLLIISDDPLNVYSRPDYVILNGNIVVNNIEKGN</sequence>
<dbReference type="InterPro" id="IPR006680">
    <property type="entry name" value="Amidohydro-rel"/>
</dbReference>
<protein>
    <submittedName>
        <fullName evidence="2">Amidohydrolase</fullName>
    </submittedName>
</protein>
<dbReference type="CDD" id="cd01309">
    <property type="entry name" value="Met_dep_hydrolase_C"/>
    <property type="match status" value="1"/>
</dbReference>
<dbReference type="SUPFAM" id="SSF51556">
    <property type="entry name" value="Metallo-dependent hydrolases"/>
    <property type="match status" value="1"/>
</dbReference>